<name>A0A815Q2T2_ADIRI</name>
<sequence>MAEEFDMEGLLESMNLTGQSQPTTMPDVSDPSLDNQILNDLTFGSDTFLSLNSTSSDDIHNALIDTPSALFTSIPQHSFEPEDIASLISLNIGEVPRQSSIEDTFEHMNIHPLPTDSTLSSSFSFQVGSSPVEPQAFDNAATTRQCARNHQRLHKNVSKSKKNSAGRHASSSVAPIDMLASYGVCQPCSSIQIDTEFDFQQQLLQFDSLDSKQIKIRCHPRKQFRPRTQNESKTATHYLRCEQLSEHEYPTIDIYQKWAMESVNNIIEVTLVAKDKQPHCYTIDNRQCQPRYEENTLIFRLNEPQSLYFRVTPEDISKGYKSFMIEYIKGKQDDFLTKNLIKQRELEQSMLRFTRYFETEKDSFQRDEDSVAYSCVMAESYGDIYVEHIGPQYGPMGGNERVYAVLKGRMLKDDITVFVGIGTTSWRQSVSFTKSGNIIYFSMPPFPCPQVDQGIAYIEICHKGEELHKSNYLYNGSLDQALAALSLGNSNTVANASSLSNTYDVLEMISATGVRPVISSSRTTKRPKRLAHS</sequence>
<evidence type="ECO:0000313" key="3">
    <source>
        <dbReference type="EMBL" id="CAF1457980.1"/>
    </source>
</evidence>
<evidence type="ECO:0000313" key="2">
    <source>
        <dbReference type="EMBL" id="CAF1064567.1"/>
    </source>
</evidence>
<dbReference type="OrthoDB" id="10000527at2759"/>
<comment type="caution">
    <text evidence="3">The sequence shown here is derived from an EMBL/GenBank/DDBJ whole genome shotgun (WGS) entry which is preliminary data.</text>
</comment>
<organism evidence="3 4">
    <name type="scientific">Adineta ricciae</name>
    <name type="common">Rotifer</name>
    <dbReference type="NCBI Taxonomy" id="249248"/>
    <lineage>
        <taxon>Eukaryota</taxon>
        <taxon>Metazoa</taxon>
        <taxon>Spiralia</taxon>
        <taxon>Gnathifera</taxon>
        <taxon>Rotifera</taxon>
        <taxon>Eurotatoria</taxon>
        <taxon>Bdelloidea</taxon>
        <taxon>Adinetida</taxon>
        <taxon>Adinetidae</taxon>
        <taxon>Adineta</taxon>
    </lineage>
</organism>
<dbReference type="EMBL" id="CAJNOJ010000083">
    <property type="protein sequence ID" value="CAF1064567.1"/>
    <property type="molecule type" value="Genomic_DNA"/>
</dbReference>
<evidence type="ECO:0000313" key="4">
    <source>
        <dbReference type="Proteomes" id="UP000663828"/>
    </source>
</evidence>
<reference evidence="3" key="1">
    <citation type="submission" date="2021-02" db="EMBL/GenBank/DDBJ databases">
        <authorList>
            <person name="Nowell W R."/>
        </authorList>
    </citation>
    <scope>NUCLEOTIDE SEQUENCE</scope>
</reference>
<keyword evidence="4" id="KW-1185">Reference proteome</keyword>
<dbReference type="AlphaFoldDB" id="A0A815Q2T2"/>
<accession>A0A815Q2T2</accession>
<protein>
    <submittedName>
        <fullName evidence="3">Uncharacterized protein</fullName>
    </submittedName>
</protein>
<dbReference type="EMBL" id="CAJNOR010003901">
    <property type="protein sequence ID" value="CAF1457980.1"/>
    <property type="molecule type" value="Genomic_DNA"/>
</dbReference>
<gene>
    <name evidence="2" type="ORF">EDS130_LOCUS18103</name>
    <name evidence="3" type="ORF">XAT740_LOCUS37271</name>
</gene>
<feature type="compositionally biased region" description="Basic residues" evidence="1">
    <location>
        <begin position="149"/>
        <end position="165"/>
    </location>
</feature>
<dbReference type="Proteomes" id="UP000663852">
    <property type="component" value="Unassembled WGS sequence"/>
</dbReference>
<evidence type="ECO:0000256" key="1">
    <source>
        <dbReference type="SAM" id="MobiDB-lite"/>
    </source>
</evidence>
<dbReference type="Proteomes" id="UP000663828">
    <property type="component" value="Unassembled WGS sequence"/>
</dbReference>
<proteinExistence type="predicted"/>
<feature type="region of interest" description="Disordered" evidence="1">
    <location>
        <begin position="149"/>
        <end position="170"/>
    </location>
</feature>